<dbReference type="GeneID" id="47767152"/>
<dbReference type="SUPFAM" id="SSF56399">
    <property type="entry name" value="ADP-ribosylation"/>
    <property type="match status" value="1"/>
</dbReference>
<protein>
    <recommendedName>
        <fullName evidence="1">F-box domain-containing protein</fullName>
    </recommendedName>
</protein>
<dbReference type="InterPro" id="IPR001810">
    <property type="entry name" value="F-box_dom"/>
</dbReference>
<dbReference type="PROSITE" id="PS50181">
    <property type="entry name" value="FBOX"/>
    <property type="match status" value="1"/>
</dbReference>
<evidence type="ECO:0000259" key="1">
    <source>
        <dbReference type="PROSITE" id="PS50181"/>
    </source>
</evidence>
<organism evidence="2 3">
    <name type="scientific">Pseudomonas viridiflava</name>
    <name type="common">Phytomonas viridiflava</name>
    <dbReference type="NCBI Taxonomy" id="33069"/>
    <lineage>
        <taxon>Bacteria</taxon>
        <taxon>Pseudomonadati</taxon>
        <taxon>Pseudomonadota</taxon>
        <taxon>Gammaproteobacteria</taxon>
        <taxon>Pseudomonadales</taxon>
        <taxon>Pseudomonadaceae</taxon>
        <taxon>Pseudomonas</taxon>
    </lineage>
</organism>
<dbReference type="NCBIfam" id="TIGR03696">
    <property type="entry name" value="Rhs_assc_core"/>
    <property type="match status" value="1"/>
</dbReference>
<dbReference type="InterPro" id="IPR022385">
    <property type="entry name" value="Rhs_assc_core"/>
</dbReference>
<evidence type="ECO:0000313" key="3">
    <source>
        <dbReference type="Proteomes" id="UP000196842"/>
    </source>
</evidence>
<name>A0A1Y6JRP4_PSEVI</name>
<dbReference type="RefSeq" id="WP_122414045.1">
    <property type="nucleotide sequence ID" value="NZ_CP077719.1"/>
</dbReference>
<accession>A0A1Y6JRP4</accession>
<dbReference type="EMBL" id="LT855380">
    <property type="protein sequence ID" value="SMS12597.1"/>
    <property type="molecule type" value="Genomic_DNA"/>
</dbReference>
<feature type="domain" description="F-box" evidence="1">
    <location>
        <begin position="213"/>
        <end position="260"/>
    </location>
</feature>
<dbReference type="Gene3D" id="2.180.10.10">
    <property type="entry name" value="RHS repeat-associated core"/>
    <property type="match status" value="1"/>
</dbReference>
<dbReference type="AlphaFoldDB" id="A0A1Y6JRP4"/>
<sequence>MAHKTTFCLYRYDPLDRLATRTPLAEAISKVFYKAGLIVTETQGGAQRSFFQHNRQLLACRTVVGKSSSVSLTTNDLQNSVLSAVKVDQTDAFVYTPYGHYQPAHHLPGFNGERPDPITGHYLLGNGYRAYNPVLMRFNGTDDLSPFGKGGLNAYAYCAGDPVNRSDPSGHVNMVSALKGGWSRLTRKVPEVPGLKSNVELLSLPRRLSLEPQVTLTDMPVEVFARIQRYLSVKDISKISKVPELNALVSEASDVNFLKYMRSKTVVRTAKGIRFETELEKIQMAHLSAAPGTLSSEARRVISETAAAELARQNMLHKRAEHLARAVRSGSRDSITTVSSSGSQDVWLERWAYNSDFSE</sequence>
<reference evidence="2 3" key="1">
    <citation type="submission" date="2017-05" db="EMBL/GenBank/DDBJ databases">
        <authorList>
            <person name="Song R."/>
            <person name="Chenine A.L."/>
            <person name="Ruprecht R.M."/>
        </authorList>
    </citation>
    <scope>NUCLEOTIDE SEQUENCE [LARGE SCALE GENOMIC DNA]</scope>
    <source>
        <strain evidence="2 3">CFBP 1590</strain>
    </source>
</reference>
<proteinExistence type="predicted"/>
<gene>
    <name evidence="2" type="ORF">CFBP1590__5011</name>
</gene>
<dbReference type="KEGG" id="pvd:CFBP1590__5011"/>
<dbReference type="Proteomes" id="UP000196842">
    <property type="component" value="Chromosome I"/>
</dbReference>
<evidence type="ECO:0000313" key="2">
    <source>
        <dbReference type="EMBL" id="SMS12597.1"/>
    </source>
</evidence>